<evidence type="ECO:0000256" key="3">
    <source>
        <dbReference type="ARBA" id="ARBA00038471"/>
    </source>
</evidence>
<dbReference type="AlphaFoldDB" id="A0A1S4BN04"/>
<dbReference type="STRING" id="4097.A0A1S4BN04"/>
<dbReference type="Proteomes" id="UP000790787">
    <property type="component" value="Chromosome 4"/>
</dbReference>
<gene>
    <name evidence="5" type="primary">LOC107810032</name>
</gene>
<dbReference type="RefSeq" id="XP_016490240.1">
    <property type="nucleotide sequence ID" value="XM_016634754.1"/>
</dbReference>
<keyword evidence="1" id="KW-0732">Signal</keyword>
<dbReference type="OMA" id="QYTINIA"/>
<dbReference type="NCBIfam" id="TIGR01614">
    <property type="entry name" value="PME_inhib"/>
    <property type="match status" value="1"/>
</dbReference>
<dbReference type="Pfam" id="PF04043">
    <property type="entry name" value="PMEI"/>
    <property type="match status" value="1"/>
</dbReference>
<dbReference type="InterPro" id="IPR035513">
    <property type="entry name" value="Invertase/methylesterase_inhib"/>
</dbReference>
<dbReference type="SMART" id="SM00856">
    <property type="entry name" value="PMEI"/>
    <property type="match status" value="1"/>
</dbReference>
<dbReference type="GeneID" id="107810032"/>
<dbReference type="PANTHER" id="PTHR36710">
    <property type="entry name" value="PECTINESTERASE INHIBITOR-LIKE"/>
    <property type="match status" value="1"/>
</dbReference>
<evidence type="ECO:0000313" key="4">
    <source>
        <dbReference type="Proteomes" id="UP000790787"/>
    </source>
</evidence>
<reference evidence="5" key="2">
    <citation type="submission" date="2025-08" db="UniProtKB">
        <authorList>
            <consortium name="RefSeq"/>
        </authorList>
    </citation>
    <scope>IDENTIFICATION</scope>
    <source>
        <tissue evidence="5">Leaf</tissue>
    </source>
</reference>
<dbReference type="CDD" id="cd15797">
    <property type="entry name" value="PMEI"/>
    <property type="match status" value="1"/>
</dbReference>
<dbReference type="Gene3D" id="1.20.140.40">
    <property type="entry name" value="Invertase/pectin methylesterase inhibitor family protein"/>
    <property type="match status" value="1"/>
</dbReference>
<dbReference type="GO" id="GO:0004857">
    <property type="term" value="F:enzyme inhibitor activity"/>
    <property type="evidence" value="ECO:0000318"/>
    <property type="project" value="GO_Central"/>
</dbReference>
<evidence type="ECO:0000313" key="5">
    <source>
        <dbReference type="RefSeq" id="XP_016490240.2"/>
    </source>
</evidence>
<dbReference type="GO" id="GO:0009827">
    <property type="term" value="P:plant-type cell wall modification"/>
    <property type="evidence" value="ECO:0000318"/>
    <property type="project" value="GO_Central"/>
</dbReference>
<sequence>MAVSYNSAIFLIVSLLSISFTLTIVKADLVSDVCSKAQKPALCLSALNADPRCKGANLEGLATISIDISQKNAQTVRDLVNTLLKQATDPKLKTRYDSCLENYNDAVDDLGELPGFLKSKDYLGLNVHASAAFDGPTTCDDNFSETPPAEAPQLKDASDKLQGLIDIILVISNLLKDAFVKDHAGAIKVETKKSDFFKVKQRNNKSVKKFASRFQMEQIDLPPGADDWVIQAFTQGLNPQSSLASQ</sequence>
<keyword evidence="4" id="KW-1185">Reference proteome</keyword>
<dbReference type="RefSeq" id="XP_016490240.2">
    <property type="nucleotide sequence ID" value="XM_016634754.2"/>
</dbReference>
<dbReference type="PaxDb" id="4097-A0A1S4BN04"/>
<protein>
    <submittedName>
        <fullName evidence="5">Pectinesterase inhibitor-like</fullName>
    </submittedName>
</protein>
<accession>A0A1S4BN04</accession>
<dbReference type="InterPro" id="IPR034086">
    <property type="entry name" value="PMEI_plant"/>
</dbReference>
<dbReference type="PANTHER" id="PTHR36710:SF4">
    <property type="entry name" value="PLANT INVERTASE_PECTIN METHYLESTERASE INHIBITOR SUPERFAMILY PROTEIN"/>
    <property type="match status" value="1"/>
</dbReference>
<dbReference type="SMR" id="A0A1S4BN04"/>
<name>A0A1S4BN04_TOBAC</name>
<organism evidence="4 5">
    <name type="scientific">Nicotiana tabacum</name>
    <name type="common">Common tobacco</name>
    <dbReference type="NCBI Taxonomy" id="4097"/>
    <lineage>
        <taxon>Eukaryota</taxon>
        <taxon>Viridiplantae</taxon>
        <taxon>Streptophyta</taxon>
        <taxon>Embryophyta</taxon>
        <taxon>Tracheophyta</taxon>
        <taxon>Spermatophyta</taxon>
        <taxon>Magnoliopsida</taxon>
        <taxon>eudicotyledons</taxon>
        <taxon>Gunneridae</taxon>
        <taxon>Pentapetalae</taxon>
        <taxon>asterids</taxon>
        <taxon>lamiids</taxon>
        <taxon>Solanales</taxon>
        <taxon>Solanaceae</taxon>
        <taxon>Nicotianoideae</taxon>
        <taxon>Nicotianeae</taxon>
        <taxon>Nicotiana</taxon>
    </lineage>
</organism>
<reference evidence="4" key="1">
    <citation type="journal article" date="2014" name="Nat. Commun.">
        <title>The tobacco genome sequence and its comparison with those of tomato and potato.</title>
        <authorList>
            <person name="Sierro N."/>
            <person name="Battey J.N."/>
            <person name="Ouadi S."/>
            <person name="Bakaher N."/>
            <person name="Bovet L."/>
            <person name="Willig A."/>
            <person name="Goepfert S."/>
            <person name="Peitsch M.C."/>
            <person name="Ivanov N.V."/>
        </authorList>
    </citation>
    <scope>NUCLEOTIDE SEQUENCE [LARGE SCALE GENOMIC DNA]</scope>
</reference>
<dbReference type="GO" id="GO:0046910">
    <property type="term" value="F:pectinesterase inhibitor activity"/>
    <property type="evidence" value="ECO:0007669"/>
    <property type="project" value="InterPro"/>
</dbReference>
<dbReference type="InterPro" id="IPR052421">
    <property type="entry name" value="PCW_Enzyme_Inhibitor"/>
</dbReference>
<comment type="similarity">
    <text evidence="3">Belongs to the PMEI family.</text>
</comment>
<dbReference type="SUPFAM" id="SSF101148">
    <property type="entry name" value="Plant invertase/pectin methylesterase inhibitor"/>
    <property type="match status" value="1"/>
</dbReference>
<dbReference type="GO" id="GO:0009505">
    <property type="term" value="C:plant-type cell wall"/>
    <property type="evidence" value="ECO:0000318"/>
    <property type="project" value="GO_Central"/>
</dbReference>
<dbReference type="FunFam" id="1.20.140.40:FF:000008">
    <property type="entry name" value="Invertase/pectin methylesterase inhibitor family protein"/>
    <property type="match status" value="1"/>
</dbReference>
<dbReference type="OrthoDB" id="764172at2759"/>
<evidence type="ECO:0000256" key="1">
    <source>
        <dbReference type="ARBA" id="ARBA00022729"/>
    </source>
</evidence>
<dbReference type="InterPro" id="IPR006501">
    <property type="entry name" value="Pectinesterase_inhib_dom"/>
</dbReference>
<proteinExistence type="inferred from homology"/>
<evidence type="ECO:0000256" key="2">
    <source>
        <dbReference type="ARBA" id="ARBA00023157"/>
    </source>
</evidence>
<dbReference type="KEGG" id="nta:107810032"/>
<keyword evidence="2" id="KW-1015">Disulfide bond</keyword>